<organism evidence="1">
    <name type="scientific">Spongospora subterranea</name>
    <dbReference type="NCBI Taxonomy" id="70186"/>
    <lineage>
        <taxon>Eukaryota</taxon>
        <taxon>Sar</taxon>
        <taxon>Rhizaria</taxon>
        <taxon>Endomyxa</taxon>
        <taxon>Phytomyxea</taxon>
        <taxon>Plasmodiophorida</taxon>
        <taxon>Plasmodiophoridae</taxon>
        <taxon>Spongospora</taxon>
    </lineage>
</organism>
<protein>
    <submittedName>
        <fullName evidence="1">Uncharacterized protein</fullName>
    </submittedName>
</protein>
<sequence length="221" mass="24610">MTSRRNPRHVNPSATSIPTAIPGFRFDPVLNRYFAIDRNNRSSVQPTPTPSSNPNMVNDQVVRERPSLFKMTQRRNTHCLKEQYFMRNGCNARSAMMKCFQERSSLISTMPGNQAIAYWNNVIVSCGSSTTGAGVSELNSVNARQSPFSIDPLSYNESIVAAKSTSLFSSLSIRNGYACYSTLGSTQGGSVSVQNVLHPDVALNFSFPRKRYLRMRFCIAM</sequence>
<accession>A0A0H5R3K7</accession>
<dbReference type="AlphaFoldDB" id="A0A0H5R3K7"/>
<name>A0A0H5R3K7_9EUKA</name>
<proteinExistence type="predicted"/>
<evidence type="ECO:0000313" key="1">
    <source>
        <dbReference type="EMBL" id="CRZ02604.1"/>
    </source>
</evidence>
<reference evidence="1" key="1">
    <citation type="submission" date="2015-04" db="EMBL/GenBank/DDBJ databases">
        <title>The genome sequence of the plant pathogenic Rhizarian Plasmodiophora brassicae reveals insights in its biotrophic life cycle and the origin of chitin synthesis.</title>
        <authorList>
            <person name="Schwelm A."/>
            <person name="Fogelqvist J."/>
            <person name="Knaust A."/>
            <person name="Julke S."/>
            <person name="Lilja T."/>
            <person name="Dhandapani V."/>
            <person name="Bonilla-Rosso G."/>
            <person name="Karlsson M."/>
            <person name="Shevchenko A."/>
            <person name="Choi S.R."/>
            <person name="Kim H.G."/>
            <person name="Park J.Y."/>
            <person name="Lim Y.P."/>
            <person name="Ludwig-Muller J."/>
            <person name="Dixelius C."/>
        </authorList>
    </citation>
    <scope>NUCLEOTIDE SEQUENCE</scope>
    <source>
        <tissue evidence="1">Potato root galls</tissue>
    </source>
</reference>
<dbReference type="EMBL" id="HACM01002162">
    <property type="protein sequence ID" value="CRZ02604.1"/>
    <property type="molecule type" value="Transcribed_RNA"/>
</dbReference>